<evidence type="ECO:0000313" key="3">
    <source>
        <dbReference type="Proteomes" id="UP000011713"/>
    </source>
</evidence>
<proteinExistence type="predicted"/>
<evidence type="ECO:0000313" key="2">
    <source>
        <dbReference type="EnsemblProtists" id="HpaP800631"/>
    </source>
</evidence>
<evidence type="ECO:0008006" key="4">
    <source>
        <dbReference type="Google" id="ProtNLM"/>
    </source>
</evidence>
<name>M4B2Y3_HYAAE</name>
<dbReference type="VEuPathDB" id="FungiDB:HpaG800631"/>
<dbReference type="Proteomes" id="UP000011713">
    <property type="component" value="Unassembled WGS sequence"/>
</dbReference>
<dbReference type="InParanoid" id="M4B2Y3"/>
<protein>
    <recommendedName>
        <fullName evidence="4">RxLR effector candidate protein</fullName>
    </recommendedName>
</protein>
<sequence length="458" mass="51939">MNVATRGGEPVAVSANEPGDQVSSLKPALVESEDRTVAELVEVAKNAIMAAKDAVSWKALVQAIQKKRLSGHEKVMRSYTRLARKDTSEADMVSALTNRHTIEDIASWISAMKDIENKGVKSIVAKLQVQNLADVAFTDLGLDRAASEAQKKVDPHLVNHHFFYCQDYVDWKDYVVQIETHDPAMTMIKTLTRFFVKGALANSLLLLRHTWPIEVSATKMLTAQIRYWVRTKVDPRKVEEWMLTAQIQYRVRTKVDSRKVEEWMLTDESYHFHLKQGLCRRYAVVSTWSAFDLATQDTLFKHEEVMRIYTELANKGMPPDVAMLSALKRGNTASEVVLAMDALKDVEDDRLKGDAAGLLNEQIEEWTRGTESPDVVFRLLELDQLKSLSDGHVLRADYAASFFLDPRFALWEAYLMGLHGGDLRKVMNIMRDTVDSIFNFNGLFVQLLRAAEPIFSRV</sequence>
<accession>M4B2Y3</accession>
<keyword evidence="3" id="KW-1185">Reference proteome</keyword>
<dbReference type="EMBL" id="JH598094">
    <property type="status" value="NOT_ANNOTATED_CDS"/>
    <property type="molecule type" value="Genomic_DNA"/>
</dbReference>
<dbReference type="AlphaFoldDB" id="M4B2Y3"/>
<evidence type="ECO:0000256" key="1">
    <source>
        <dbReference type="SAM" id="MobiDB-lite"/>
    </source>
</evidence>
<reference evidence="3" key="1">
    <citation type="journal article" date="2010" name="Science">
        <title>Signatures of adaptation to obligate biotrophy in the Hyaloperonospora arabidopsidis genome.</title>
        <authorList>
            <person name="Baxter L."/>
            <person name="Tripathy S."/>
            <person name="Ishaque N."/>
            <person name="Boot N."/>
            <person name="Cabral A."/>
            <person name="Kemen E."/>
            <person name="Thines M."/>
            <person name="Ah-Fong A."/>
            <person name="Anderson R."/>
            <person name="Badejoko W."/>
            <person name="Bittner-Eddy P."/>
            <person name="Boore J.L."/>
            <person name="Chibucos M.C."/>
            <person name="Coates M."/>
            <person name="Dehal P."/>
            <person name="Delehaunty K."/>
            <person name="Dong S."/>
            <person name="Downton P."/>
            <person name="Dumas B."/>
            <person name="Fabro G."/>
            <person name="Fronick C."/>
            <person name="Fuerstenberg S.I."/>
            <person name="Fulton L."/>
            <person name="Gaulin E."/>
            <person name="Govers F."/>
            <person name="Hughes L."/>
            <person name="Humphray S."/>
            <person name="Jiang R.H."/>
            <person name="Judelson H."/>
            <person name="Kamoun S."/>
            <person name="Kyung K."/>
            <person name="Meijer H."/>
            <person name="Minx P."/>
            <person name="Morris P."/>
            <person name="Nelson J."/>
            <person name="Phuntumart V."/>
            <person name="Qutob D."/>
            <person name="Rehmany A."/>
            <person name="Rougon-Cardoso A."/>
            <person name="Ryden P."/>
            <person name="Torto-Alalibo T."/>
            <person name="Studholme D."/>
            <person name="Wang Y."/>
            <person name="Win J."/>
            <person name="Wood J."/>
            <person name="Clifton S.W."/>
            <person name="Rogers J."/>
            <person name="Van den Ackerveken G."/>
            <person name="Jones J.D."/>
            <person name="McDowell J.M."/>
            <person name="Beynon J."/>
            <person name="Tyler B.M."/>
        </authorList>
    </citation>
    <scope>NUCLEOTIDE SEQUENCE [LARGE SCALE GENOMIC DNA]</scope>
    <source>
        <strain evidence="3">Emoy2</strain>
    </source>
</reference>
<feature type="region of interest" description="Disordered" evidence="1">
    <location>
        <begin position="1"/>
        <end position="23"/>
    </location>
</feature>
<organism evidence="2 3">
    <name type="scientific">Hyaloperonospora arabidopsidis (strain Emoy2)</name>
    <name type="common">Downy mildew agent</name>
    <name type="synonym">Peronospora arabidopsidis</name>
    <dbReference type="NCBI Taxonomy" id="559515"/>
    <lineage>
        <taxon>Eukaryota</taxon>
        <taxon>Sar</taxon>
        <taxon>Stramenopiles</taxon>
        <taxon>Oomycota</taxon>
        <taxon>Peronosporomycetes</taxon>
        <taxon>Peronosporales</taxon>
        <taxon>Peronosporaceae</taxon>
        <taxon>Hyaloperonospora</taxon>
    </lineage>
</organism>
<dbReference type="HOGENOM" id="CLU_518245_0_0_1"/>
<dbReference type="EnsemblProtists" id="HpaT800631">
    <property type="protein sequence ID" value="HpaP800631"/>
    <property type="gene ID" value="HpaG800631"/>
</dbReference>
<reference evidence="2" key="2">
    <citation type="submission" date="2015-06" db="UniProtKB">
        <authorList>
            <consortium name="EnsemblProtists"/>
        </authorList>
    </citation>
    <scope>IDENTIFICATION</scope>
    <source>
        <strain evidence="2">Emoy2</strain>
    </source>
</reference>